<evidence type="ECO:0000256" key="1">
    <source>
        <dbReference type="ARBA" id="ARBA00022617"/>
    </source>
</evidence>
<dbReference type="InterPro" id="IPR050532">
    <property type="entry name" value="Globin-like_OT"/>
</dbReference>
<keyword evidence="4" id="KW-0813">Transport</keyword>
<keyword evidence="8" id="KW-1185">Reference proteome</keyword>
<dbReference type="Gene3D" id="1.10.490.10">
    <property type="entry name" value="Globins"/>
    <property type="match status" value="1"/>
</dbReference>
<dbReference type="Pfam" id="PF00042">
    <property type="entry name" value="Globin"/>
    <property type="match status" value="1"/>
</dbReference>
<dbReference type="InterPro" id="IPR012292">
    <property type="entry name" value="Globin/Proto"/>
</dbReference>
<dbReference type="InterPro" id="IPR009050">
    <property type="entry name" value="Globin-like_sf"/>
</dbReference>
<dbReference type="GO" id="GO:0019825">
    <property type="term" value="F:oxygen binding"/>
    <property type="evidence" value="ECO:0007669"/>
    <property type="project" value="InterPro"/>
</dbReference>
<dbReference type="Proteomes" id="UP000230423">
    <property type="component" value="Unassembled WGS sequence"/>
</dbReference>
<dbReference type="EMBL" id="KZ344989">
    <property type="protein sequence ID" value="PIO77692.1"/>
    <property type="molecule type" value="Genomic_DNA"/>
</dbReference>
<evidence type="ECO:0000259" key="6">
    <source>
        <dbReference type="Pfam" id="PF00042"/>
    </source>
</evidence>
<dbReference type="AlphaFoldDB" id="A0A2G9V6T6"/>
<keyword evidence="4" id="KW-0561">Oxygen transport</keyword>
<comment type="similarity">
    <text evidence="4">Belongs to the globin family.</text>
</comment>
<reference evidence="7 8" key="1">
    <citation type="submission" date="2015-09" db="EMBL/GenBank/DDBJ databases">
        <title>Draft genome of the parasitic nematode Teladorsagia circumcincta isolate WARC Sus (inbred).</title>
        <authorList>
            <person name="Mitreva M."/>
        </authorList>
    </citation>
    <scope>NUCLEOTIDE SEQUENCE [LARGE SCALE GENOMIC DNA]</scope>
    <source>
        <strain evidence="7 8">S</strain>
    </source>
</reference>
<keyword evidence="1 4" id="KW-0349">Heme</keyword>
<gene>
    <name evidence="7" type="ORF">TELCIR_00179</name>
</gene>
<protein>
    <submittedName>
        <fullName evidence="7">Globin</fullName>
    </submittedName>
</protein>
<evidence type="ECO:0000256" key="2">
    <source>
        <dbReference type="ARBA" id="ARBA00022723"/>
    </source>
</evidence>
<evidence type="ECO:0000256" key="3">
    <source>
        <dbReference type="ARBA" id="ARBA00023004"/>
    </source>
</evidence>
<dbReference type="InterPro" id="IPR000971">
    <property type="entry name" value="Globin"/>
</dbReference>
<keyword evidence="2" id="KW-0479">Metal-binding</keyword>
<dbReference type="OrthoDB" id="6344802at2759"/>
<sequence>MATPPFKPCTFTNASESLAKLLQCESNQSWAPERRAKTSASRLRTHLSEAGRSVPMEAPEASQYNNTCEENEKKKPGIGAMAVFKKLKKSKDKGAPLPEPEPVKQLDKRVGMENYRDFFTLKNYWKAVDRKRQDSGQMFFSRYLNQNPSHQPLYPKLKNVDAAMVDMSCSDTGFETTAAAYLKVFDEVISAVEEKPADVQTACDRLKAVGKMHRTKVPSMQSTSFQAMEEPFMYMVQEVLQDRFNDKAEMLFRKFFQFCLKYLVEGFNG</sequence>
<organism evidence="7 8">
    <name type="scientific">Teladorsagia circumcincta</name>
    <name type="common">Brown stomach worm</name>
    <name type="synonym">Ostertagia circumcincta</name>
    <dbReference type="NCBI Taxonomy" id="45464"/>
    <lineage>
        <taxon>Eukaryota</taxon>
        <taxon>Metazoa</taxon>
        <taxon>Ecdysozoa</taxon>
        <taxon>Nematoda</taxon>
        <taxon>Chromadorea</taxon>
        <taxon>Rhabditida</taxon>
        <taxon>Rhabditina</taxon>
        <taxon>Rhabditomorpha</taxon>
        <taxon>Strongyloidea</taxon>
        <taxon>Trichostrongylidae</taxon>
        <taxon>Teladorsagia</taxon>
    </lineage>
</organism>
<name>A0A2G9V6T6_TELCI</name>
<dbReference type="PANTHER" id="PTHR46458:SF5">
    <property type="entry name" value="GLOBIN FAMILY PROFILE DOMAIN-CONTAINING PROTEIN"/>
    <property type="match status" value="1"/>
</dbReference>
<evidence type="ECO:0000256" key="5">
    <source>
        <dbReference type="SAM" id="MobiDB-lite"/>
    </source>
</evidence>
<evidence type="ECO:0000313" key="8">
    <source>
        <dbReference type="Proteomes" id="UP000230423"/>
    </source>
</evidence>
<dbReference type="PANTHER" id="PTHR46458">
    <property type="entry name" value="BLR2807 PROTEIN"/>
    <property type="match status" value="1"/>
</dbReference>
<dbReference type="GO" id="GO:0020037">
    <property type="term" value="F:heme binding"/>
    <property type="evidence" value="ECO:0007669"/>
    <property type="project" value="InterPro"/>
</dbReference>
<accession>A0A2G9V6T6</accession>
<dbReference type="SUPFAM" id="SSF46458">
    <property type="entry name" value="Globin-like"/>
    <property type="match status" value="1"/>
</dbReference>
<dbReference type="GO" id="GO:0046872">
    <property type="term" value="F:metal ion binding"/>
    <property type="evidence" value="ECO:0007669"/>
    <property type="project" value="UniProtKB-KW"/>
</dbReference>
<keyword evidence="3" id="KW-0408">Iron</keyword>
<evidence type="ECO:0000256" key="4">
    <source>
        <dbReference type="RuleBase" id="RU000356"/>
    </source>
</evidence>
<feature type="region of interest" description="Disordered" evidence="5">
    <location>
        <begin position="26"/>
        <end position="72"/>
    </location>
</feature>
<feature type="domain" description="Globin" evidence="6">
    <location>
        <begin position="138"/>
        <end position="257"/>
    </location>
</feature>
<proteinExistence type="inferred from homology"/>
<dbReference type="GO" id="GO:0005344">
    <property type="term" value="F:oxygen carrier activity"/>
    <property type="evidence" value="ECO:0007669"/>
    <property type="project" value="UniProtKB-KW"/>
</dbReference>
<evidence type="ECO:0000313" key="7">
    <source>
        <dbReference type="EMBL" id="PIO77692.1"/>
    </source>
</evidence>